<dbReference type="GeneID" id="26630836"/>
<proteinExistence type="predicted"/>
<reference evidence="1 2" key="1">
    <citation type="journal article" date="2015" name="Genome Announc.">
        <title>Genome Sequences of Cluster G Mycobacteriophages Cambiare, FlagStaff, and MOOREtheMARYer.</title>
        <authorList>
            <person name="Pope W.H."/>
            <person name="Augustine D.A."/>
            <person name="Carroll D.C."/>
            <person name="Duncan J.C."/>
            <person name="Harwi K.M."/>
            <person name="Howry R."/>
            <person name="Jagessar B."/>
            <person name="Lum B.A."/>
            <person name="Meinert J.W."/>
            <person name="Migliozzi J.S."/>
            <person name="Milliken K.A."/>
            <person name="Mitchell C.J."/>
            <person name="Nalatwad A.S."/>
            <person name="Orlandini K.C."/>
            <person name="Rhein M.J."/>
            <person name="Saravanan V."/>
            <person name="Seese B.A."/>
            <person name="Schiebel J.G."/>
            <person name="Thomas K.B."/>
            <person name="Adkins N.L."/>
            <person name="Cohen K.L."/>
            <person name="Iyengar V.B."/>
            <person name="Kim H."/>
            <person name="Kramer Z.J."/>
            <person name="Montgomery M.T."/>
            <person name="Schafer C.E."/>
            <person name="Wilkes K.E."/>
            <person name="Grubb S.R."/>
            <person name="Warner M.H."/>
            <person name="Bowman C.A."/>
            <person name="Russell D.A."/>
            <person name="Hatfull G.F."/>
        </authorList>
    </citation>
    <scope>NUCLEOTIDE SEQUENCE [LARGE SCALE GENOMIC DNA]</scope>
</reference>
<evidence type="ECO:0000313" key="2">
    <source>
        <dbReference type="Proteomes" id="UP000203806"/>
    </source>
</evidence>
<organism evidence="1 2">
    <name type="scientific">Mycobacterium phage FlagStaff</name>
    <dbReference type="NCBI Taxonomy" id="1647304"/>
    <lineage>
        <taxon>Viruses</taxon>
        <taxon>Duplodnaviria</taxon>
        <taxon>Heunggongvirae</taxon>
        <taxon>Uroviricota</taxon>
        <taxon>Caudoviricetes</taxon>
        <taxon>Gclasvirinae</taxon>
        <taxon>Avocadovirus</taxon>
        <taxon>Avocadovirus flagstaff</taxon>
    </lineage>
</organism>
<dbReference type="Proteomes" id="UP000203806">
    <property type="component" value="Segment"/>
</dbReference>
<accession>A0A0F6WE27</accession>
<name>A0A0F6WE27_9CAUD</name>
<sequence length="44" mass="4889">MKCPCCGAWSLTPDPRRNGWICHVYGAFVPAEVASWRHASSSPR</sequence>
<keyword evidence="2" id="KW-1185">Reference proteome</keyword>
<gene>
    <name evidence="1" type="primary">54</name>
    <name evidence="1" type="ORF">SEA_FLAGSTAFF_54</name>
</gene>
<evidence type="ECO:0000313" key="1">
    <source>
        <dbReference type="EMBL" id="AKF14491.1"/>
    </source>
</evidence>
<dbReference type="EMBL" id="KR080197">
    <property type="protein sequence ID" value="AKF14491.1"/>
    <property type="molecule type" value="Genomic_DNA"/>
</dbReference>
<protein>
    <submittedName>
        <fullName evidence="1">Uncharacterized protein</fullName>
    </submittedName>
</protein>
<dbReference type="RefSeq" id="YP_009204245.1">
    <property type="nucleotide sequence ID" value="NC_028861.1"/>
</dbReference>
<dbReference type="KEGG" id="vg:26630836"/>
<dbReference type="OrthoDB" id="40019at10239"/>